<keyword evidence="6" id="KW-1185">Reference proteome</keyword>
<dbReference type="InterPro" id="IPR000326">
    <property type="entry name" value="PAP2/HPO"/>
</dbReference>
<keyword evidence="1" id="KW-1133">Transmembrane helix</keyword>
<protein>
    <submittedName>
        <fullName evidence="3">Phosphatase PAP2 family protein</fullName>
    </submittedName>
</protein>
<name>A0A3E2TPY8_9FIRM</name>
<feature type="transmembrane region" description="Helical" evidence="1">
    <location>
        <begin position="12"/>
        <end position="30"/>
    </location>
</feature>
<evidence type="ECO:0000256" key="1">
    <source>
        <dbReference type="SAM" id="Phobius"/>
    </source>
</evidence>
<dbReference type="OrthoDB" id="9790723at2"/>
<evidence type="ECO:0000313" key="4">
    <source>
        <dbReference type="EMBL" id="RGC43852.1"/>
    </source>
</evidence>
<feature type="transmembrane region" description="Helical" evidence="1">
    <location>
        <begin position="160"/>
        <end position="178"/>
    </location>
</feature>
<dbReference type="InterPro" id="IPR036938">
    <property type="entry name" value="PAP2/HPO_sf"/>
</dbReference>
<feature type="transmembrane region" description="Helical" evidence="1">
    <location>
        <begin position="50"/>
        <end position="74"/>
    </location>
</feature>
<feature type="transmembrane region" description="Helical" evidence="1">
    <location>
        <begin position="80"/>
        <end position="101"/>
    </location>
</feature>
<dbReference type="Proteomes" id="UP000261231">
    <property type="component" value="Unassembled WGS sequence"/>
</dbReference>
<accession>A0A3E2TPY8</accession>
<organism evidence="3 5">
    <name type="scientific">Coprococcus catus</name>
    <dbReference type="NCBI Taxonomy" id="116085"/>
    <lineage>
        <taxon>Bacteria</taxon>
        <taxon>Bacillati</taxon>
        <taxon>Bacillota</taxon>
        <taxon>Clostridia</taxon>
        <taxon>Lachnospirales</taxon>
        <taxon>Lachnospiraceae</taxon>
        <taxon>Coprococcus</taxon>
    </lineage>
</organism>
<dbReference type="SUPFAM" id="SSF48317">
    <property type="entry name" value="Acid phosphatase/Vanadium-dependent haloperoxidase"/>
    <property type="match status" value="1"/>
</dbReference>
<evidence type="ECO:0000313" key="5">
    <source>
        <dbReference type="Proteomes" id="UP000260773"/>
    </source>
</evidence>
<gene>
    <name evidence="3" type="ORF">DW070_07860</name>
    <name evidence="4" type="ORF">DW747_14655</name>
</gene>
<dbReference type="AlphaFoldDB" id="A0A3E2TPY8"/>
<evidence type="ECO:0000259" key="2">
    <source>
        <dbReference type="Pfam" id="PF01569"/>
    </source>
</evidence>
<dbReference type="Proteomes" id="UP000260773">
    <property type="component" value="Unassembled WGS sequence"/>
</dbReference>
<proteinExistence type="predicted"/>
<dbReference type="RefSeq" id="WP_015512759.1">
    <property type="nucleotide sequence ID" value="NZ_JAQCWV010000003.1"/>
</dbReference>
<keyword evidence="1" id="KW-0472">Membrane</keyword>
<dbReference type="Pfam" id="PF01569">
    <property type="entry name" value="PAP2"/>
    <property type="match status" value="1"/>
</dbReference>
<reference evidence="5 6" key="1">
    <citation type="submission" date="2018-08" db="EMBL/GenBank/DDBJ databases">
        <title>A genome reference for cultivated species of the human gut microbiota.</title>
        <authorList>
            <person name="Zou Y."/>
            <person name="Xue W."/>
            <person name="Luo G."/>
        </authorList>
    </citation>
    <scope>NUCLEOTIDE SEQUENCE [LARGE SCALE GENOMIC DNA]</scope>
    <source>
        <strain evidence="3 5">AF45-17</strain>
        <strain evidence="4 6">AM28-39</strain>
    </source>
</reference>
<keyword evidence="1" id="KW-0812">Transmembrane</keyword>
<evidence type="ECO:0000313" key="3">
    <source>
        <dbReference type="EMBL" id="RGB79972.1"/>
    </source>
</evidence>
<dbReference type="EMBL" id="QVEP01000015">
    <property type="protein sequence ID" value="RGB79972.1"/>
    <property type="molecule type" value="Genomic_DNA"/>
</dbReference>
<sequence>MRRLRQWTLKHPLQFVSAFMLVYFTWFSLLEKYAQPVLMIHSKLDEKIPFCEYFIVPYLLWFVWIAGTFVYFYIKSRDDFYHACRYMFTGMIVCLIIYTLIPNGLNLRPEITNNNIFSRLVDMIWTVDTATNVCPSIHVFNSIAINTVIQHSNAFKHKKLVHVGSYILALAICMSTVFLKQHSVVDVFWACVLGLVLYPLSYKSAFDDSRESEYNVKAS</sequence>
<dbReference type="EMBL" id="QVFD01000019">
    <property type="protein sequence ID" value="RGC43852.1"/>
    <property type="molecule type" value="Genomic_DNA"/>
</dbReference>
<feature type="domain" description="Phosphatidic acid phosphatase type 2/haloperoxidase" evidence="2">
    <location>
        <begin position="87"/>
        <end position="206"/>
    </location>
</feature>
<evidence type="ECO:0000313" key="6">
    <source>
        <dbReference type="Proteomes" id="UP000261231"/>
    </source>
</evidence>
<comment type="caution">
    <text evidence="3">The sequence shown here is derived from an EMBL/GenBank/DDBJ whole genome shotgun (WGS) entry which is preliminary data.</text>
</comment>
<feature type="transmembrane region" description="Helical" evidence="1">
    <location>
        <begin position="184"/>
        <end position="202"/>
    </location>
</feature>